<dbReference type="EMBL" id="CAJOBC010073360">
    <property type="protein sequence ID" value="CAF4250135.1"/>
    <property type="molecule type" value="Genomic_DNA"/>
</dbReference>
<evidence type="ECO:0000256" key="1">
    <source>
        <dbReference type="SAM" id="MobiDB-lite"/>
    </source>
</evidence>
<dbReference type="Proteomes" id="UP000663829">
    <property type="component" value="Unassembled WGS sequence"/>
</dbReference>
<feature type="compositionally biased region" description="Acidic residues" evidence="1">
    <location>
        <begin position="96"/>
        <end position="106"/>
    </location>
</feature>
<keyword evidence="5" id="KW-1185">Reference proteome</keyword>
<protein>
    <submittedName>
        <fullName evidence="2">Uncharacterized protein</fullName>
    </submittedName>
</protein>
<evidence type="ECO:0000313" key="5">
    <source>
        <dbReference type="Proteomes" id="UP000663829"/>
    </source>
</evidence>
<reference evidence="2" key="1">
    <citation type="submission" date="2021-02" db="EMBL/GenBank/DDBJ databases">
        <authorList>
            <person name="Nowell W R."/>
        </authorList>
    </citation>
    <scope>NUCLEOTIDE SEQUENCE</scope>
</reference>
<evidence type="ECO:0000313" key="2">
    <source>
        <dbReference type="EMBL" id="CAF1367137.1"/>
    </source>
</evidence>
<evidence type="ECO:0000313" key="3">
    <source>
        <dbReference type="EMBL" id="CAF4250135.1"/>
    </source>
</evidence>
<comment type="caution">
    <text evidence="2">The sequence shown here is derived from an EMBL/GenBank/DDBJ whole genome shotgun (WGS) entry which is preliminary data.</text>
</comment>
<accession>A0A815ILK1</accession>
<organism evidence="2 5">
    <name type="scientific">Didymodactylos carnosus</name>
    <dbReference type="NCBI Taxonomy" id="1234261"/>
    <lineage>
        <taxon>Eukaryota</taxon>
        <taxon>Metazoa</taxon>
        <taxon>Spiralia</taxon>
        <taxon>Gnathifera</taxon>
        <taxon>Rotifera</taxon>
        <taxon>Eurotatoria</taxon>
        <taxon>Bdelloidea</taxon>
        <taxon>Philodinida</taxon>
        <taxon>Philodinidae</taxon>
        <taxon>Didymodactylos</taxon>
    </lineage>
</organism>
<feature type="compositionally biased region" description="Low complexity" evidence="1">
    <location>
        <begin position="107"/>
        <end position="116"/>
    </location>
</feature>
<dbReference type="Proteomes" id="UP000681722">
    <property type="component" value="Unassembled WGS sequence"/>
</dbReference>
<dbReference type="Proteomes" id="UP000682733">
    <property type="component" value="Unassembled WGS sequence"/>
</dbReference>
<dbReference type="EMBL" id="CAJNOQ010015715">
    <property type="protein sequence ID" value="CAF1367137.1"/>
    <property type="molecule type" value="Genomic_DNA"/>
</dbReference>
<proteinExistence type="predicted"/>
<name>A0A815ILK1_9BILA</name>
<dbReference type="EMBL" id="CAJOBA010063686">
    <property type="protein sequence ID" value="CAF4346910.1"/>
    <property type="molecule type" value="Genomic_DNA"/>
</dbReference>
<evidence type="ECO:0000313" key="4">
    <source>
        <dbReference type="EMBL" id="CAF4346910.1"/>
    </source>
</evidence>
<gene>
    <name evidence="2" type="ORF">GPM918_LOCUS31670</name>
    <name evidence="3" type="ORF">SRO942_LOCUS32318</name>
    <name evidence="4" type="ORF">TMI583_LOCUS40872</name>
</gene>
<dbReference type="AlphaFoldDB" id="A0A815ILK1"/>
<feature type="region of interest" description="Disordered" evidence="1">
    <location>
        <begin position="89"/>
        <end position="118"/>
    </location>
</feature>
<sequence length="135" mass="14667">LIIPDIMATGDTERSRRAAKPPAIYTPDDSFLCVMDAQNPTDYTCIHNSIIAKSSGKRVLVKDGNTMSEKIIIARDSESAMTKKAQVLSRVASQPLEEEVSGDDNDGNSGRRSGSGAIMSNFSSLLQKPEYNPKF</sequence>
<feature type="non-terminal residue" evidence="2">
    <location>
        <position position="1"/>
    </location>
</feature>